<dbReference type="AlphaFoldDB" id="A0A1M7EI92"/>
<evidence type="ECO:0000313" key="3">
    <source>
        <dbReference type="Proteomes" id="UP000184420"/>
    </source>
</evidence>
<name>A0A1M7EI92_9BACT</name>
<keyword evidence="2" id="KW-0548">Nucleotidyltransferase</keyword>
<dbReference type="PANTHER" id="PTHR37512:SF1">
    <property type="entry name" value="NADR_TTD14 AAA DOMAIN-CONTAINING PROTEIN"/>
    <property type="match status" value="1"/>
</dbReference>
<keyword evidence="3" id="KW-1185">Reference proteome</keyword>
<keyword evidence="2" id="KW-0808">Transferase</keyword>
<dbReference type="InterPro" id="IPR052735">
    <property type="entry name" value="NAD_biosynth-regulator"/>
</dbReference>
<dbReference type="InterPro" id="IPR038727">
    <property type="entry name" value="NadR/Ttd14_AAA_dom"/>
</dbReference>
<organism evidence="2 3">
    <name type="scientific">Chitinophaga jiangningensis</name>
    <dbReference type="NCBI Taxonomy" id="1419482"/>
    <lineage>
        <taxon>Bacteria</taxon>
        <taxon>Pseudomonadati</taxon>
        <taxon>Bacteroidota</taxon>
        <taxon>Chitinophagia</taxon>
        <taxon>Chitinophagales</taxon>
        <taxon>Chitinophagaceae</taxon>
        <taxon>Chitinophaga</taxon>
    </lineage>
</organism>
<dbReference type="RefSeq" id="WP_073082555.1">
    <property type="nucleotide sequence ID" value="NZ_FRBL01000005.1"/>
</dbReference>
<dbReference type="STRING" id="1419482.SAMN05444266_105456"/>
<dbReference type="Proteomes" id="UP000184420">
    <property type="component" value="Unassembled WGS sequence"/>
</dbReference>
<accession>A0A1M7EI92</accession>
<dbReference type="Pfam" id="PF13521">
    <property type="entry name" value="AAA_28"/>
    <property type="match status" value="1"/>
</dbReference>
<evidence type="ECO:0000259" key="1">
    <source>
        <dbReference type="Pfam" id="PF13521"/>
    </source>
</evidence>
<dbReference type="PANTHER" id="PTHR37512">
    <property type="entry name" value="TRIFUNCTIONAL NAD BIOSYNTHESIS/REGULATOR PROTEIN NADR"/>
    <property type="match status" value="1"/>
</dbReference>
<gene>
    <name evidence="2" type="ORF">SAMN05444266_105456</name>
</gene>
<dbReference type="OrthoDB" id="9151999at2"/>
<feature type="domain" description="NadR/Ttd14 AAA" evidence="1">
    <location>
        <begin position="3"/>
        <end position="159"/>
    </location>
</feature>
<proteinExistence type="predicted"/>
<reference evidence="2 3" key="1">
    <citation type="submission" date="2016-11" db="EMBL/GenBank/DDBJ databases">
        <authorList>
            <person name="Jaros S."/>
            <person name="Januszkiewicz K."/>
            <person name="Wedrychowicz H."/>
        </authorList>
    </citation>
    <scope>NUCLEOTIDE SEQUENCE [LARGE SCALE GENOMIC DNA]</scope>
    <source>
        <strain evidence="2 3">DSM 27406</strain>
    </source>
</reference>
<sequence length="173" mass="19952">MKKVVVIGPESTGKSTLSEMLAMRFHTVWTPEYARGYIEHLERPYEKDDLLKIAEGQLALEQQQLAKATDVLICDTDLYVIKVWSEHKYGDCDNRILAMIAQQQCDLYLLTNIDLPWEHDPQREHPEPEMRSYFYNVYRDIVVQSGIPFVDISGSYTQREAIAATAVDKLLRG</sequence>
<dbReference type="GO" id="GO:0016779">
    <property type="term" value="F:nucleotidyltransferase activity"/>
    <property type="evidence" value="ECO:0007669"/>
    <property type="project" value="UniProtKB-KW"/>
</dbReference>
<dbReference type="Gene3D" id="3.40.50.300">
    <property type="entry name" value="P-loop containing nucleotide triphosphate hydrolases"/>
    <property type="match status" value="1"/>
</dbReference>
<evidence type="ECO:0000313" key="2">
    <source>
        <dbReference type="EMBL" id="SHL91433.1"/>
    </source>
</evidence>
<dbReference type="InterPro" id="IPR027417">
    <property type="entry name" value="P-loop_NTPase"/>
</dbReference>
<dbReference type="SUPFAM" id="SSF52540">
    <property type="entry name" value="P-loop containing nucleoside triphosphate hydrolases"/>
    <property type="match status" value="1"/>
</dbReference>
<protein>
    <submittedName>
        <fullName evidence="2">Nicotinamide-nucleotide adenylyltransferase, NadR type</fullName>
    </submittedName>
</protein>
<dbReference type="EMBL" id="FRBL01000005">
    <property type="protein sequence ID" value="SHL91433.1"/>
    <property type="molecule type" value="Genomic_DNA"/>
</dbReference>